<evidence type="ECO:0000256" key="6">
    <source>
        <dbReference type="ARBA" id="ARBA00022989"/>
    </source>
</evidence>
<dbReference type="AlphaFoldDB" id="A0A251J000"/>
<evidence type="ECO:0000256" key="3">
    <source>
        <dbReference type="ARBA" id="ARBA00022692"/>
    </source>
</evidence>
<dbReference type="GO" id="GO:0016616">
    <property type="term" value="F:oxidoreductase activity, acting on the CH-OH group of donors, NAD or NADP as acceptor"/>
    <property type="evidence" value="ECO:0000318"/>
    <property type="project" value="GO_Central"/>
</dbReference>
<dbReference type="Proteomes" id="UP000091857">
    <property type="component" value="Chromosome 16"/>
</dbReference>
<keyword evidence="5" id="KW-0752">Steroid biosynthesis</keyword>
<dbReference type="OrthoDB" id="10058185at2759"/>
<evidence type="ECO:0000313" key="18">
    <source>
        <dbReference type="Proteomes" id="UP000091857"/>
    </source>
</evidence>
<dbReference type="PANTHER" id="PTHR43245">
    <property type="entry name" value="BIFUNCTIONAL POLYMYXIN RESISTANCE PROTEIN ARNA"/>
    <property type="match status" value="1"/>
</dbReference>
<dbReference type="Gramene" id="Manes.16G087200.3.v8.1">
    <property type="protein sequence ID" value="Manes.16G087200.3.v8.1.CDS"/>
    <property type="gene ID" value="Manes.16G087200.v8.1"/>
</dbReference>
<comment type="pathway">
    <text evidence="14">Steroid biosynthesis; zymosterol biosynthesis; zymosterol from lanosterol: step 4/6.</text>
</comment>
<evidence type="ECO:0000256" key="15">
    <source>
        <dbReference type="RuleBase" id="RU363132"/>
    </source>
</evidence>
<keyword evidence="5" id="KW-0444">Lipid biosynthesis</keyword>
<evidence type="ECO:0000256" key="10">
    <source>
        <dbReference type="ARBA" id="ARBA00023098"/>
    </source>
</evidence>
<keyword evidence="10" id="KW-0443">Lipid metabolism</keyword>
<keyword evidence="4 15" id="KW-0256">Endoplasmic reticulum</keyword>
<proteinExistence type="inferred from homology"/>
<evidence type="ECO:0000256" key="1">
    <source>
        <dbReference type="ARBA" id="ARBA00004477"/>
    </source>
</evidence>
<comment type="subcellular location">
    <subcellularLocation>
        <location evidence="1 15">Endoplasmic reticulum membrane</location>
        <topology evidence="1 15">Multi-pass membrane protein</topology>
    </subcellularLocation>
</comment>
<keyword evidence="9" id="KW-0520">NAD</keyword>
<evidence type="ECO:0000259" key="16">
    <source>
        <dbReference type="PROSITE" id="PS50845"/>
    </source>
</evidence>
<keyword evidence="13" id="KW-0753">Steroid metabolism</keyword>
<keyword evidence="8" id="KW-0756">Sterol biosynthesis</keyword>
<feature type="domain" description="Reticulon" evidence="16">
    <location>
        <begin position="380"/>
        <end position="560"/>
    </location>
</feature>
<dbReference type="SUPFAM" id="SSF51735">
    <property type="entry name" value="NAD(P)-binding Rossmann-fold domains"/>
    <property type="match status" value="1"/>
</dbReference>
<dbReference type="GO" id="GO:0016126">
    <property type="term" value="P:sterol biosynthetic process"/>
    <property type="evidence" value="ECO:0007669"/>
    <property type="project" value="UniProtKB-KW"/>
</dbReference>
<keyword evidence="6 15" id="KW-1133">Transmembrane helix</keyword>
<dbReference type="STRING" id="3983.A0A251J000"/>
<dbReference type="PROSITE" id="PS50845">
    <property type="entry name" value="RETICULON"/>
    <property type="match status" value="1"/>
</dbReference>
<dbReference type="OMA" id="LTYGECD"/>
<gene>
    <name evidence="17" type="ORF">MANES_16G087200</name>
</gene>
<keyword evidence="7" id="KW-0560">Oxidoreductase</keyword>
<feature type="transmembrane region" description="Helical" evidence="15">
    <location>
        <begin position="491"/>
        <end position="524"/>
    </location>
</feature>
<organism evidence="17 18">
    <name type="scientific">Manihot esculenta</name>
    <name type="common">Cassava</name>
    <name type="synonym">Jatropha manihot</name>
    <dbReference type="NCBI Taxonomy" id="3983"/>
    <lineage>
        <taxon>Eukaryota</taxon>
        <taxon>Viridiplantae</taxon>
        <taxon>Streptophyta</taxon>
        <taxon>Embryophyta</taxon>
        <taxon>Tracheophyta</taxon>
        <taxon>Spermatophyta</taxon>
        <taxon>Magnoliopsida</taxon>
        <taxon>eudicotyledons</taxon>
        <taxon>Gunneridae</taxon>
        <taxon>Pentapetalae</taxon>
        <taxon>rosids</taxon>
        <taxon>fabids</taxon>
        <taxon>Malpighiales</taxon>
        <taxon>Euphorbiaceae</taxon>
        <taxon>Crotonoideae</taxon>
        <taxon>Manihoteae</taxon>
        <taxon>Manihot</taxon>
    </lineage>
</organism>
<comment type="similarity">
    <text evidence="2">Belongs to the 3-beta-HSD family.</text>
</comment>
<dbReference type="GO" id="GO:0005789">
    <property type="term" value="C:endoplasmic reticulum membrane"/>
    <property type="evidence" value="ECO:0007669"/>
    <property type="project" value="UniProtKB-SubCell"/>
</dbReference>
<evidence type="ECO:0000256" key="14">
    <source>
        <dbReference type="ARBA" id="ARBA00060653"/>
    </source>
</evidence>
<evidence type="ECO:0000256" key="4">
    <source>
        <dbReference type="ARBA" id="ARBA00022824"/>
    </source>
</evidence>
<dbReference type="InterPro" id="IPR050177">
    <property type="entry name" value="Lipid_A_modif_metabolic_enz"/>
</dbReference>
<evidence type="ECO:0000256" key="12">
    <source>
        <dbReference type="ARBA" id="ARBA00023166"/>
    </source>
</evidence>
<dbReference type="InterPro" id="IPR003388">
    <property type="entry name" value="Reticulon"/>
</dbReference>
<sequence>MSGEERWCVVTGGRGFAARHLVEMLIRYDMFLVRIADLDPAIQLSAEEESGALGEALKSGRAKYVSADLRDKAQVLKAIEGAEVVFHTAAPNSSVNNFQLHYSVNVRGTKNVIDACVELKVKRLIYTSSASVVFDGTHGIFNGDESLPYPDKPLDSYTATKSEGEAAIIKANGANGLRTCSLRPSSIFGPGDRLFVPSLVAAARAGKSKFIIGDGNNIYDFTYVENVAHAHICAERALASGGEVAEKAAGQAYFITNMEPIKFWEFTSLVLGGLGYERPRIKIPAFAMMPLAHVVERTYELLGPYGMKVPQLIPSRIQLLSCSRSFSCSKAKERLGYTPIVSLEEGLKRTLESFSHLRAGNQPKREGPSKAHRYLGSGRVADTLLWKDKRQTLMTLLILIAIYYNFVASQSTIITALSKLLLVVSIFLFVHGNLPERIFGYTIEKIPMSYFHLSEDKSHQVALSVASSWNASVNVLRSLCKGNDWMLFLKVVLLLLILSFVGAITFQSLFIIGLPVAFVAFSIYEKHEQAIDSKIFDAVSFGCKLKSNISKKVLGAKKND</sequence>
<dbReference type="Gene3D" id="3.40.50.720">
    <property type="entry name" value="NAD(P)-binding Rossmann-like Domain"/>
    <property type="match status" value="1"/>
</dbReference>
<accession>A0A251J000</accession>
<dbReference type="InterPro" id="IPR036291">
    <property type="entry name" value="NAD(P)-bd_dom_sf"/>
</dbReference>
<evidence type="ECO:0000256" key="7">
    <source>
        <dbReference type="ARBA" id="ARBA00023002"/>
    </source>
</evidence>
<evidence type="ECO:0000256" key="13">
    <source>
        <dbReference type="ARBA" id="ARBA00023221"/>
    </source>
</evidence>
<reference evidence="17 18" key="1">
    <citation type="submission" date="2016-02" db="EMBL/GenBank/DDBJ databases">
        <title>WGS assembly of Manihot esculenta.</title>
        <authorList>
            <person name="Bredeson J.V."/>
            <person name="Prochnik S.E."/>
            <person name="Lyons J.B."/>
            <person name="Schmutz J."/>
            <person name="Grimwood J."/>
            <person name="Vrebalov J."/>
            <person name="Bart R.S."/>
            <person name="Amuge T."/>
            <person name="Ferguson M.E."/>
            <person name="Green R."/>
            <person name="Putnam N."/>
            <person name="Stites J."/>
            <person name="Rounsley S."/>
            <person name="Rokhsar D.S."/>
        </authorList>
    </citation>
    <scope>NUCLEOTIDE SEQUENCE [LARGE SCALE GENOMIC DNA]</scope>
    <source>
        <strain evidence="18">cv. AM560-2</strain>
        <tissue evidence="17">Leaf</tissue>
    </source>
</reference>
<evidence type="ECO:0000256" key="9">
    <source>
        <dbReference type="ARBA" id="ARBA00023027"/>
    </source>
</evidence>
<dbReference type="PANTHER" id="PTHR43245:SF51">
    <property type="entry name" value="SHORT CHAIN DEHYDROGENASE_REDUCTASE FAMILY 42E, MEMBER 2"/>
    <property type="match status" value="1"/>
</dbReference>
<keyword evidence="11 15" id="KW-0472">Membrane</keyword>
<dbReference type="Pfam" id="PF01073">
    <property type="entry name" value="3Beta_HSD"/>
    <property type="match status" value="1"/>
</dbReference>
<evidence type="ECO:0000256" key="5">
    <source>
        <dbReference type="ARBA" id="ARBA00022955"/>
    </source>
</evidence>
<keyword evidence="18" id="KW-1185">Reference proteome</keyword>
<evidence type="ECO:0000256" key="2">
    <source>
        <dbReference type="ARBA" id="ARBA00009219"/>
    </source>
</evidence>
<dbReference type="Gramene" id="Manes.16G087200.5.v8.1">
    <property type="protein sequence ID" value="Manes.16G087200.5.v8.1.CDS"/>
    <property type="gene ID" value="Manes.16G087200.v8.1"/>
</dbReference>
<evidence type="ECO:0000256" key="8">
    <source>
        <dbReference type="ARBA" id="ARBA00023011"/>
    </source>
</evidence>
<dbReference type="EMBL" id="CM004402">
    <property type="protein sequence ID" value="OAY26944.1"/>
    <property type="molecule type" value="Genomic_DNA"/>
</dbReference>
<name>A0A251J000_MANES</name>
<feature type="transmembrane region" description="Helical" evidence="15">
    <location>
        <begin position="396"/>
        <end position="429"/>
    </location>
</feature>
<keyword evidence="3 15" id="KW-0812">Transmembrane</keyword>
<dbReference type="Gramene" id="Manes.16G087200.4.v8.1">
    <property type="protein sequence ID" value="Manes.16G087200.4.v8.1.CDS"/>
    <property type="gene ID" value="Manes.16G087200.v8.1"/>
</dbReference>
<dbReference type="InterPro" id="IPR002225">
    <property type="entry name" value="3Beta_OHSteriod_DH/Estase"/>
</dbReference>
<dbReference type="EMBL" id="CM004402">
    <property type="protein sequence ID" value="OAY26943.1"/>
    <property type="molecule type" value="Genomic_DNA"/>
</dbReference>
<keyword evidence="12" id="KW-1207">Sterol metabolism</keyword>
<dbReference type="FunFam" id="3.40.50.720:FF:000273">
    <property type="entry name" value="Reticulon-like protein"/>
    <property type="match status" value="1"/>
</dbReference>
<evidence type="ECO:0000256" key="11">
    <source>
        <dbReference type="ARBA" id="ARBA00023136"/>
    </source>
</evidence>
<evidence type="ECO:0000313" key="17">
    <source>
        <dbReference type="EMBL" id="OAY26943.1"/>
    </source>
</evidence>
<dbReference type="Pfam" id="PF02453">
    <property type="entry name" value="Reticulon"/>
    <property type="match status" value="1"/>
</dbReference>
<protein>
    <recommendedName>
        <fullName evidence="15">Reticulon-like protein</fullName>
    </recommendedName>
</protein>